<dbReference type="Proteomes" id="UP000008694">
    <property type="component" value="Unassembled WGS sequence"/>
</dbReference>
<protein>
    <submittedName>
        <fullName evidence="1">Predicted protein</fullName>
    </submittedName>
</protein>
<gene>
    <name evidence="1" type="ORF">ARALYDRAFT_667919</name>
</gene>
<reference evidence="2" key="1">
    <citation type="journal article" date="2011" name="Nat. Genet.">
        <title>The Arabidopsis lyrata genome sequence and the basis of rapid genome size change.</title>
        <authorList>
            <person name="Hu T.T."/>
            <person name="Pattyn P."/>
            <person name="Bakker E.G."/>
            <person name="Cao J."/>
            <person name="Cheng J.-F."/>
            <person name="Clark R.M."/>
            <person name="Fahlgren N."/>
            <person name="Fawcett J.A."/>
            <person name="Grimwood J."/>
            <person name="Gundlach H."/>
            <person name="Haberer G."/>
            <person name="Hollister J.D."/>
            <person name="Ossowski S."/>
            <person name="Ottilar R.P."/>
            <person name="Salamov A.A."/>
            <person name="Schneeberger K."/>
            <person name="Spannagl M."/>
            <person name="Wang X."/>
            <person name="Yang L."/>
            <person name="Nasrallah M.E."/>
            <person name="Bergelson J."/>
            <person name="Carrington J.C."/>
            <person name="Gaut B.S."/>
            <person name="Schmutz J."/>
            <person name="Mayer K.F.X."/>
            <person name="Van de Peer Y."/>
            <person name="Grigoriev I.V."/>
            <person name="Nordborg M."/>
            <person name="Weigel D."/>
            <person name="Guo Y.-L."/>
        </authorList>
    </citation>
    <scope>NUCLEOTIDE SEQUENCE [LARGE SCALE GENOMIC DNA]</scope>
    <source>
        <strain evidence="2">cv. MN47</strain>
    </source>
</reference>
<dbReference type="Gramene" id="Al_scaffold_0004_638">
    <property type="protein sequence ID" value="Al_scaffold_0004_638"/>
    <property type="gene ID" value="Al_scaffold_0004_638"/>
</dbReference>
<keyword evidence="2" id="KW-1185">Reference proteome</keyword>
<dbReference type="STRING" id="81972.D7LL50"/>
<accession>D7LL50</accession>
<feature type="non-terminal residue" evidence="1">
    <location>
        <position position="60"/>
    </location>
</feature>
<evidence type="ECO:0000313" key="1">
    <source>
        <dbReference type="EMBL" id="EFH55116.1"/>
    </source>
</evidence>
<dbReference type="eggNOG" id="KOG0906">
    <property type="taxonomic scope" value="Eukaryota"/>
</dbReference>
<evidence type="ECO:0000313" key="2">
    <source>
        <dbReference type="Proteomes" id="UP000008694"/>
    </source>
</evidence>
<organism evidence="2">
    <name type="scientific">Arabidopsis lyrata subsp. lyrata</name>
    <name type="common">Lyre-leaved rock-cress</name>
    <dbReference type="NCBI Taxonomy" id="81972"/>
    <lineage>
        <taxon>Eukaryota</taxon>
        <taxon>Viridiplantae</taxon>
        <taxon>Streptophyta</taxon>
        <taxon>Embryophyta</taxon>
        <taxon>Tracheophyta</taxon>
        <taxon>Spermatophyta</taxon>
        <taxon>Magnoliopsida</taxon>
        <taxon>eudicotyledons</taxon>
        <taxon>Gunneridae</taxon>
        <taxon>Pentapetalae</taxon>
        <taxon>rosids</taxon>
        <taxon>malvids</taxon>
        <taxon>Brassicales</taxon>
        <taxon>Brassicaceae</taxon>
        <taxon>Camelineae</taxon>
        <taxon>Arabidopsis</taxon>
    </lineage>
</organism>
<dbReference type="AlphaFoldDB" id="D7LL50"/>
<proteinExistence type="predicted"/>
<name>D7LL50_ARALL</name>
<sequence length="60" mass="6758">MGANEFRFFLSCDINSPVTFRVEKLDGNLPVKKSSDSGVVSVVEEKKPELYIECALYIDE</sequence>
<dbReference type="HOGENOM" id="CLU_2963947_0_0_1"/>
<dbReference type="EMBL" id="GL348716">
    <property type="protein sequence ID" value="EFH55116.1"/>
    <property type="molecule type" value="Genomic_DNA"/>
</dbReference>